<evidence type="ECO:0000256" key="12">
    <source>
        <dbReference type="ARBA" id="ARBA00023145"/>
    </source>
</evidence>
<dbReference type="SUPFAM" id="SSF82895">
    <property type="entry name" value="TSP-1 type 1 repeat"/>
    <property type="match status" value="8"/>
</dbReference>
<dbReference type="InterPro" id="IPR010294">
    <property type="entry name" value="ADAMTS_spacer1"/>
</dbReference>
<dbReference type="Pfam" id="PF01562">
    <property type="entry name" value="Pep_M12B_propep"/>
    <property type="match status" value="1"/>
</dbReference>
<evidence type="ECO:0000256" key="1">
    <source>
        <dbReference type="ARBA" id="ARBA00004498"/>
    </source>
</evidence>
<dbReference type="InterPro" id="IPR013273">
    <property type="entry name" value="ADAMTS/ADAMTS-like"/>
</dbReference>
<dbReference type="PANTHER" id="PTHR13723">
    <property type="entry name" value="ADAMTS A DISINTEGRIN AND METALLOPROTEASE WITH THROMBOSPONDIN MOTIFS PROTEASE"/>
    <property type="match status" value="1"/>
</dbReference>
<evidence type="ECO:0000256" key="7">
    <source>
        <dbReference type="ARBA" id="ARBA00022729"/>
    </source>
</evidence>
<dbReference type="InterPro" id="IPR006586">
    <property type="entry name" value="ADAM_Cys-rich"/>
</dbReference>
<feature type="compositionally biased region" description="Basic residues" evidence="20">
    <location>
        <begin position="11"/>
        <end position="21"/>
    </location>
</feature>
<feature type="binding site" evidence="17">
    <location>
        <position position="492"/>
    </location>
    <ligand>
        <name>Ca(2+)</name>
        <dbReference type="ChEBI" id="CHEBI:29108"/>
        <label>1</label>
    </ligand>
</feature>
<dbReference type="Gene3D" id="3.40.390.10">
    <property type="entry name" value="Collagenase (Catalytic Domain)"/>
    <property type="match status" value="1"/>
</dbReference>
<feature type="binding site" evidence="17">
    <location>
        <position position="492"/>
    </location>
    <ligand>
        <name>Ca(2+)</name>
        <dbReference type="ChEBI" id="CHEBI:29108"/>
        <label>2</label>
    </ligand>
</feature>
<feature type="compositionally biased region" description="Low complexity" evidence="20">
    <location>
        <begin position="28"/>
        <end position="37"/>
    </location>
</feature>
<reference evidence="23 24" key="1">
    <citation type="submission" date="2019-09" db="EMBL/GenBank/DDBJ databases">
        <title>Bird 10,000 Genomes (B10K) Project - Family phase.</title>
        <authorList>
            <person name="Zhang G."/>
        </authorList>
    </citation>
    <scope>NUCLEOTIDE SEQUENCE [LARGE SCALE GENOMIC DNA]</scope>
    <source>
        <strain evidence="23">B10K-DU-001-16</strain>
        <tissue evidence="23">Muscle</tissue>
    </source>
</reference>
<dbReference type="Gene3D" id="2.20.100.10">
    <property type="entry name" value="Thrombospondin type-1 (TSP1) repeat"/>
    <property type="match status" value="8"/>
</dbReference>
<dbReference type="PANTHER" id="PTHR13723:SF142">
    <property type="entry name" value="A DISINTEGRIN AND METALLOPROTEINASE WITH THROMBOSPONDIN MOTIFS 7"/>
    <property type="match status" value="1"/>
</dbReference>
<dbReference type="OrthoDB" id="412680at2759"/>
<dbReference type="Pfam" id="PF17771">
    <property type="entry name" value="ADAMTS_CR_2"/>
    <property type="match status" value="1"/>
</dbReference>
<dbReference type="FunFam" id="3.40.390.10:FF:000001">
    <property type="entry name" value="A disintegrin and metalloproteinase with thrombospondin motifs 1"/>
    <property type="match status" value="1"/>
</dbReference>
<feature type="compositionally biased region" description="Basic and acidic residues" evidence="20">
    <location>
        <begin position="253"/>
        <end position="268"/>
    </location>
</feature>
<feature type="binding site" evidence="17">
    <location>
        <position position="371"/>
    </location>
    <ligand>
        <name>Ca(2+)</name>
        <dbReference type="ChEBI" id="CHEBI:29108"/>
        <label>1</label>
    </ligand>
</feature>
<evidence type="ECO:0000256" key="11">
    <source>
        <dbReference type="ARBA" id="ARBA00023049"/>
    </source>
</evidence>
<dbReference type="Pfam" id="PF00090">
    <property type="entry name" value="TSP_1"/>
    <property type="match status" value="1"/>
</dbReference>
<keyword evidence="11" id="KW-0482">Metalloprotease</keyword>
<evidence type="ECO:0000256" key="10">
    <source>
        <dbReference type="ARBA" id="ARBA00022833"/>
    </source>
</evidence>
<evidence type="ECO:0000256" key="19">
    <source>
        <dbReference type="PROSITE-ProRule" id="PRU00276"/>
    </source>
</evidence>
<evidence type="ECO:0000256" key="3">
    <source>
        <dbReference type="ARBA" id="ARBA00022530"/>
    </source>
</evidence>
<comment type="caution">
    <text evidence="23">The sequence shown here is derived from an EMBL/GenBank/DDBJ whole genome shotgun (WGS) entry which is preliminary data.</text>
</comment>
<feature type="binding site" description="in inhibited form" evidence="17">
    <location>
        <position position="245"/>
    </location>
    <ligand>
        <name>Zn(2+)</name>
        <dbReference type="ChEBI" id="CHEBI:29105"/>
        <note>catalytic</note>
    </ligand>
</feature>
<feature type="compositionally biased region" description="Basic and acidic residues" evidence="20">
    <location>
        <begin position="227"/>
        <end position="236"/>
    </location>
</feature>
<feature type="disulfide bond" evidence="18">
    <location>
        <begin position="447"/>
        <end position="473"/>
    </location>
</feature>
<feature type="disulfide bond" evidence="18">
    <location>
        <begin position="596"/>
        <end position="634"/>
    </location>
</feature>
<keyword evidence="9" id="KW-0378">Hydrolase</keyword>
<comment type="subunit">
    <text evidence="15">Interacts with COMP.</text>
</comment>
<feature type="disulfide bond" evidence="18">
    <location>
        <begin position="516"/>
        <end position="539"/>
    </location>
</feature>
<dbReference type="GO" id="GO:0030198">
    <property type="term" value="P:extracellular matrix organization"/>
    <property type="evidence" value="ECO:0007669"/>
    <property type="project" value="InterPro"/>
</dbReference>
<evidence type="ECO:0000256" key="5">
    <source>
        <dbReference type="ARBA" id="ARBA00022685"/>
    </source>
</evidence>
<dbReference type="GO" id="GO:0046872">
    <property type="term" value="F:metal ion binding"/>
    <property type="evidence" value="ECO:0007669"/>
    <property type="project" value="UniProtKB-KW"/>
</dbReference>
<dbReference type="InterPro" id="IPR045371">
    <property type="entry name" value="ADAMTS_CR_3"/>
</dbReference>
<name>A0A7K9HA18_9PICI</name>
<dbReference type="InterPro" id="IPR041645">
    <property type="entry name" value="ADAMTS_CR_2"/>
</dbReference>
<feature type="region of interest" description="Disordered" evidence="20">
    <location>
        <begin position="1131"/>
        <end position="1150"/>
    </location>
</feature>
<keyword evidence="12" id="KW-0865">Zymogen</keyword>
<dbReference type="GO" id="GO:0006508">
    <property type="term" value="P:proteolysis"/>
    <property type="evidence" value="ECO:0007669"/>
    <property type="project" value="UniProtKB-KW"/>
</dbReference>
<evidence type="ECO:0000256" key="4">
    <source>
        <dbReference type="ARBA" id="ARBA00022670"/>
    </source>
</evidence>
<feature type="region of interest" description="Disordered" evidence="20">
    <location>
        <begin position="227"/>
        <end position="277"/>
    </location>
</feature>
<evidence type="ECO:0000313" key="23">
    <source>
        <dbReference type="EMBL" id="NXH09772.1"/>
    </source>
</evidence>
<feature type="binding site" evidence="17 19">
    <location>
        <position position="430"/>
    </location>
    <ligand>
        <name>Zn(2+)</name>
        <dbReference type="ChEBI" id="CHEBI:29105"/>
        <note>catalytic</note>
    </ligand>
</feature>
<evidence type="ECO:0000259" key="22">
    <source>
        <dbReference type="PROSITE" id="PS50900"/>
    </source>
</evidence>
<dbReference type="InterPro" id="IPR024079">
    <property type="entry name" value="MetalloPept_cat_dom_sf"/>
</dbReference>
<proteinExistence type="predicted"/>
<evidence type="ECO:0000313" key="24">
    <source>
        <dbReference type="Proteomes" id="UP000534107"/>
    </source>
</evidence>
<feature type="disulfide bond" evidence="18">
    <location>
        <begin position="389"/>
        <end position="396"/>
    </location>
</feature>
<dbReference type="Gene3D" id="3.40.1620.60">
    <property type="match status" value="1"/>
</dbReference>
<accession>A0A7K9HA18</accession>
<evidence type="ECO:0000256" key="20">
    <source>
        <dbReference type="SAM" id="MobiDB-lite"/>
    </source>
</evidence>
<dbReference type="Pfam" id="PF19030">
    <property type="entry name" value="TSP1_ADAMTS"/>
    <property type="match status" value="7"/>
</dbReference>
<dbReference type="SMART" id="SM00209">
    <property type="entry name" value="TSP1"/>
    <property type="match status" value="8"/>
</dbReference>
<feature type="disulfide bond" evidence="18">
    <location>
        <begin position="534"/>
        <end position="564"/>
    </location>
</feature>
<feature type="binding site" evidence="17 19">
    <location>
        <position position="440"/>
    </location>
    <ligand>
        <name>Zn(2+)</name>
        <dbReference type="ChEBI" id="CHEBI:29105"/>
        <note>catalytic</note>
    </ligand>
</feature>
<feature type="domain" description="PLAC" evidence="22">
    <location>
        <begin position="1705"/>
        <end position="1745"/>
    </location>
</feature>
<feature type="binding site" evidence="17">
    <location>
        <position position="371"/>
    </location>
    <ligand>
        <name>Ca(2+)</name>
        <dbReference type="ChEBI" id="CHEBI:29108"/>
        <label>2</label>
    </ligand>
</feature>
<dbReference type="PROSITE" id="PS50215">
    <property type="entry name" value="ADAM_MEPRO"/>
    <property type="match status" value="1"/>
</dbReference>
<keyword evidence="2" id="KW-0964">Secreted</keyword>
<dbReference type="InterPro" id="IPR036383">
    <property type="entry name" value="TSP1_rpt_sf"/>
</dbReference>
<keyword evidence="14" id="KW-0325">Glycoprotein</keyword>
<evidence type="ECO:0000256" key="16">
    <source>
        <dbReference type="PIRSR" id="PIRSR613273-1"/>
    </source>
</evidence>
<feature type="binding site" evidence="17">
    <location>
        <position position="378"/>
    </location>
    <ligand>
        <name>Ca(2+)</name>
        <dbReference type="ChEBI" id="CHEBI:29108"/>
        <label>1</label>
    </ligand>
</feature>
<dbReference type="EMBL" id="VWZO01000914">
    <property type="protein sequence ID" value="NXH09772.1"/>
    <property type="molecule type" value="Genomic_DNA"/>
</dbReference>
<evidence type="ECO:0000256" key="6">
    <source>
        <dbReference type="ARBA" id="ARBA00022723"/>
    </source>
</evidence>
<feature type="region of interest" description="Disordered" evidence="20">
    <location>
        <begin position="1"/>
        <end position="37"/>
    </location>
</feature>
<keyword evidence="6 17" id="KW-0479">Metal-binding</keyword>
<keyword evidence="13 18" id="KW-1015">Disulfide bond</keyword>
<organism evidence="23 24">
    <name type="scientific">Bucco capensis</name>
    <name type="common">collared puffbird</name>
    <dbReference type="NCBI Taxonomy" id="135168"/>
    <lineage>
        <taxon>Eukaryota</taxon>
        <taxon>Metazoa</taxon>
        <taxon>Chordata</taxon>
        <taxon>Craniata</taxon>
        <taxon>Vertebrata</taxon>
        <taxon>Euteleostomi</taxon>
        <taxon>Archelosauria</taxon>
        <taxon>Archosauria</taxon>
        <taxon>Dinosauria</taxon>
        <taxon>Saurischia</taxon>
        <taxon>Theropoda</taxon>
        <taxon>Coelurosauria</taxon>
        <taxon>Aves</taxon>
        <taxon>Neognathae</taxon>
        <taxon>Neoaves</taxon>
        <taxon>Telluraves</taxon>
        <taxon>Coraciimorphae</taxon>
        <taxon>Piciformes</taxon>
        <taxon>Bucconidae</taxon>
        <taxon>Bucco</taxon>
    </lineage>
</organism>
<comment type="subcellular location">
    <subcellularLocation>
        <location evidence="1">Secreted</location>
        <location evidence="1">Extracellular space</location>
        <location evidence="1">Extracellular matrix</location>
    </subcellularLocation>
</comment>
<feature type="domain" description="Peptidase M12B" evidence="21">
    <location>
        <begin position="284"/>
        <end position="494"/>
    </location>
</feature>
<dbReference type="PRINTS" id="PR01857">
    <property type="entry name" value="ADAMTSFAMILY"/>
</dbReference>
<sequence>PRPQADPHPGGHAHRPKRPRPPPRSPRSRAAGRAEPSCSLPAPMLVPVVLLLRLAAVLALPAGAQAGGGTAPTESALLPSISDIVHPIKVDESGSFLSYDLSHRALHRRSPSSRSKFLAFYELHYKGQALKFNLSLNHRLLAPGFVSERRYGGIAGAKIQSHMDNSCHMVGEVQSRALTGGLAALSTCDGLKGVFQLMDEDYFIEPVSTSFQGDGAPQPHRIYKRQAPEHGAEQGRRPPAPWETCGVQDSQESLERSEKRRERWEQKQPRRRRRLKQRSISKEKWVETLVVADTKMIEYHGSENIEKYVLTVMNMVAGLFHHASIGNPINIAIVRLILLEDEEEDLKISHHADNTLKSFCKWQKSINVKGDSHPLHHDVAVLLTRKDICAAMNRPCETLGLSHVAGMCQPHRSCNINEDTGLPLAFTVAHELGHSFGIQHDGSSNDCEPVGKRPFIMSPQLLYDTSPLTWSRCSREYITRFLDRGWGLCLDDPPAQEVLDYPLVPPGVLYDVGHQCRLQYGPYSTFCDDMDSVCHTLWCTVGNTCHSKLDAAVDGTACGENKWCFNGECVPVGYRPEAINGGWASWSSWAGCSRSCGAGVQSAERHCSSPTPKYGGRYCLGERKRFRICNVKPCPLDKPSFRQVQCSQFNPMLYKGKLYKWTPVPNNINPCELHCRPEDEYFAEKLRDAVIDGTPCDELSASRDMCINGICKNVGCDYEIDSNAVEDRCGVCHGDGSTCHTVKKTFEDSEGLGYVDIGIIPVGAREIRIEEVAEAGNFLALRSEDPEKYFLNGGWTIQWNGDYRVAGTTFTYKRTGNWENLTSPGPTVEPVWIQLLFQETNPGVRYQYTIQRPADSDNHIEQPDFLWLFGSWTTCTATCGSGVQRQMVHCVEKLAGIVEERYCDPLTRPDDQLRTCSEEPCPARWWVGEWQKCSATCGPSGLMKRTVLCIQSVGLDEQRALQQADCQHLPKPDATVPCHREVPCPSQWAVGNWSECSVTCGNGTRSRPVYCTNSTGAACDPAQSPTTQTPCSLPQCQKTLDTANMEWSGSGSSSRELFNEIHYIPSNHIPKLNPLLPDLPESNNVNVITEEDFSAKKGNVFVDDFYYDYNFINFHEDLSYYPFVEKETKSEGHKPELSTNNMEGAGTASPRYSIPDFMGEEEDTVFVPHSEDHSPTQSTTSHDSANSRNHPPLDEPHGAVPIWTGPEQHPPAHGPSPWAPYPAHPSPLLPTATDGSNALGDLWTSGEEHEGHVDMSNSVGRGHKDSKEMGLVITSDADERVDLSFPTPQGPAWDMARSADSTHPAVSPYPMGADGSPVGPQPEFYTHVSLTSTLLVATTAFRAALSLSPAVPGPATQLASSGLTQQGALMPAVPTASAHSPPGHPVGASASESPPVWWAMEVSHHPQLVSPHAHKTSHGALLSSTMPGQRSLWATPGTLAFSNGEHELSQSTPTFTPPPLWEKEEMEKEDALLPLSTTMIATAVPSWEVGNWSECSATCGVGAIWRSVRCSSGSDDSCDMANKPVPARRCSLRPCSSWRVGNWSKCSRSCGGGMKVRDVHCIDTRDQRLLRPFHCQAVLYKPPVQLPCQNKPCLDWYTSSWRECSESCGGGEQERLVTCPELGRCEETSRPNTTRPCNTHPCTTWLVGSWGECTAPCGGGIQRRQVKCINTKTGLAEEDSSLCDHEPWPESTQKCNLQECESSESGSVCERDRLTFSFCQTLRLLGRCHLPTVHLQCCRSCRQHGHGTAAERHRGNQRASRR</sequence>
<feature type="compositionally biased region" description="Pro residues" evidence="20">
    <location>
        <begin position="1208"/>
        <end position="1219"/>
    </location>
</feature>
<keyword evidence="4" id="KW-0645">Protease</keyword>
<dbReference type="InterPro" id="IPR000884">
    <property type="entry name" value="TSP1_rpt"/>
</dbReference>
<feature type="disulfide bond" evidence="18">
    <location>
        <begin position="592"/>
        <end position="629"/>
    </location>
</feature>
<keyword evidence="8" id="KW-0677">Repeat</keyword>
<feature type="active site" evidence="16 19">
    <location>
        <position position="431"/>
    </location>
</feature>
<dbReference type="InterPro" id="IPR001590">
    <property type="entry name" value="Peptidase_M12B"/>
</dbReference>
<feature type="region of interest" description="Disordered" evidence="20">
    <location>
        <begin position="1168"/>
        <end position="1219"/>
    </location>
</feature>
<keyword evidence="10 17" id="KW-0862">Zinc</keyword>
<feature type="disulfide bond" evidence="18">
    <location>
        <begin position="607"/>
        <end position="619"/>
    </location>
</feature>
<evidence type="ECO:0000256" key="18">
    <source>
        <dbReference type="PIRSR" id="PIRSR613273-3"/>
    </source>
</evidence>
<feature type="disulfide bond" evidence="18">
    <location>
        <begin position="408"/>
        <end position="489"/>
    </location>
</feature>
<evidence type="ECO:0000256" key="14">
    <source>
        <dbReference type="ARBA" id="ARBA00023180"/>
    </source>
</evidence>
<dbReference type="GO" id="GO:0031012">
    <property type="term" value="C:extracellular matrix"/>
    <property type="evidence" value="ECO:0007669"/>
    <property type="project" value="TreeGrafter"/>
</dbReference>
<comment type="caution">
    <text evidence="19">Lacks conserved residue(s) required for the propagation of feature annotation.</text>
</comment>
<evidence type="ECO:0000256" key="9">
    <source>
        <dbReference type="ARBA" id="ARBA00022801"/>
    </source>
</evidence>
<feature type="binding site" evidence="17">
    <location>
        <position position="287"/>
    </location>
    <ligand>
        <name>Ca(2+)</name>
        <dbReference type="ChEBI" id="CHEBI:29108"/>
        <label>2</label>
    </ligand>
</feature>
<dbReference type="InterPro" id="IPR010909">
    <property type="entry name" value="PLAC"/>
</dbReference>
<dbReference type="Pfam" id="PF05986">
    <property type="entry name" value="ADAMTS_spacer1"/>
    <property type="match status" value="1"/>
</dbReference>
<dbReference type="SMART" id="SM00608">
    <property type="entry name" value="ACR"/>
    <property type="match status" value="1"/>
</dbReference>
<dbReference type="CDD" id="cd04273">
    <property type="entry name" value="ZnMc_ADAMTS_like"/>
    <property type="match status" value="1"/>
</dbReference>
<dbReference type="InterPro" id="IPR002870">
    <property type="entry name" value="Peptidase_M12B_N"/>
</dbReference>
<gene>
    <name evidence="23" type="primary">Adamts7</name>
    <name evidence="23" type="ORF">BUCCAP_R03601</name>
</gene>
<evidence type="ECO:0000256" key="2">
    <source>
        <dbReference type="ARBA" id="ARBA00022525"/>
    </source>
</evidence>
<dbReference type="Pfam" id="PF19236">
    <property type="entry name" value="ADAMTS_CR_3"/>
    <property type="match status" value="1"/>
</dbReference>
<feature type="disulfide bond" evidence="18">
    <location>
        <begin position="558"/>
        <end position="569"/>
    </location>
</feature>
<comment type="cofactor">
    <cofactor evidence="17">
        <name>Zn(2+)</name>
        <dbReference type="ChEBI" id="CHEBI:29105"/>
    </cofactor>
    <text evidence="17">Binds 1 zinc ion per subunit.</text>
</comment>
<evidence type="ECO:0000256" key="15">
    <source>
        <dbReference type="ARBA" id="ARBA00062682"/>
    </source>
</evidence>
<dbReference type="Proteomes" id="UP000534107">
    <property type="component" value="Unassembled WGS sequence"/>
</dbReference>
<dbReference type="FunFam" id="2.20.100.10:FF:000005">
    <property type="entry name" value="ADAM metallopeptidase with thrombospondin type 1 motif 9"/>
    <property type="match status" value="3"/>
</dbReference>
<dbReference type="PROSITE" id="PS50900">
    <property type="entry name" value="PLAC"/>
    <property type="match status" value="1"/>
</dbReference>
<dbReference type="PROSITE" id="PS50092">
    <property type="entry name" value="TSP1"/>
    <property type="match status" value="7"/>
</dbReference>
<feature type="compositionally biased region" description="Polar residues" evidence="20">
    <location>
        <begin position="1175"/>
        <end position="1189"/>
    </location>
</feature>
<dbReference type="FunFam" id="3.40.1620.60:FF:000004">
    <property type="entry name" value="A disintegrin and metalloproteinase with thrombospondin motifs 12"/>
    <property type="match status" value="1"/>
</dbReference>
<keyword evidence="17" id="KW-0106">Calcium</keyword>
<dbReference type="SUPFAM" id="SSF55486">
    <property type="entry name" value="Metalloproteases ('zincins'), catalytic domain"/>
    <property type="match status" value="1"/>
</dbReference>
<dbReference type="FunFam" id="2.60.120.830:FF:000001">
    <property type="entry name" value="A disintegrin and metalloproteinase with thrombospondin motifs 1"/>
    <property type="match status" value="1"/>
</dbReference>
<evidence type="ECO:0000259" key="21">
    <source>
        <dbReference type="PROSITE" id="PS50215"/>
    </source>
</evidence>
<feature type="disulfide bond" evidence="18">
    <location>
        <begin position="360"/>
        <end position="414"/>
    </location>
</feature>
<evidence type="ECO:0000256" key="17">
    <source>
        <dbReference type="PIRSR" id="PIRSR613273-2"/>
    </source>
</evidence>
<evidence type="ECO:0000256" key="13">
    <source>
        <dbReference type="ARBA" id="ARBA00023157"/>
    </source>
</evidence>
<keyword evidence="3" id="KW-0272">Extracellular matrix</keyword>
<feature type="binding site" evidence="17">
    <location>
        <position position="489"/>
    </location>
    <ligand>
        <name>Ca(2+)</name>
        <dbReference type="ChEBI" id="CHEBI:29108"/>
        <label>1</label>
    </ligand>
</feature>
<dbReference type="Gene3D" id="2.60.120.830">
    <property type="match status" value="1"/>
</dbReference>
<protein>
    <submittedName>
        <fullName evidence="23">ATS7 metalloproteinase</fullName>
    </submittedName>
</protein>
<feature type="binding site" evidence="17">
    <location>
        <position position="287"/>
    </location>
    <ligand>
        <name>Ca(2+)</name>
        <dbReference type="ChEBI" id="CHEBI:29108"/>
        <label>1</label>
    </ligand>
</feature>
<dbReference type="FunFam" id="2.20.100.10:FF:000006">
    <property type="entry name" value="A disintegrin and metalloproteinase with thrombospondin motifs 1"/>
    <property type="match status" value="1"/>
</dbReference>
<keyword evidence="7" id="KW-0732">Signal</keyword>
<feature type="binding site" evidence="17 19">
    <location>
        <position position="434"/>
    </location>
    <ligand>
        <name>Zn(2+)</name>
        <dbReference type="ChEBI" id="CHEBI:29105"/>
        <note>catalytic</note>
    </ligand>
</feature>
<feature type="non-terminal residue" evidence="23">
    <location>
        <position position="1"/>
    </location>
</feature>
<feature type="disulfide bond" evidence="18">
    <location>
        <begin position="527"/>
        <end position="545"/>
    </location>
</feature>
<dbReference type="GO" id="GO:0004222">
    <property type="term" value="F:metalloendopeptidase activity"/>
    <property type="evidence" value="ECO:0007669"/>
    <property type="project" value="InterPro"/>
</dbReference>
<dbReference type="Pfam" id="PF01421">
    <property type="entry name" value="Reprolysin"/>
    <property type="match status" value="1"/>
</dbReference>
<keyword evidence="5" id="KW-0165">Cleavage on pair of basic residues</keyword>
<feature type="non-terminal residue" evidence="23">
    <location>
        <position position="1762"/>
    </location>
</feature>
<dbReference type="InterPro" id="IPR050439">
    <property type="entry name" value="ADAMTS_ADAMTS-like"/>
</dbReference>
<keyword evidence="24" id="KW-1185">Reference proteome</keyword>
<evidence type="ECO:0000256" key="8">
    <source>
        <dbReference type="ARBA" id="ARBA00022737"/>
    </source>
</evidence>